<accession>A0A0P1G1Q1</accession>
<gene>
    <name evidence="2" type="ORF">TRN7648_00499</name>
</gene>
<sequence>MSLFRKALGALTGRKGSGSDSGGLPLPPDLELLEQAETGMGHAAWDYIQGQGDDSCLARIEQLNVELKAGVHPDHFSRQADILKPRRTIFADLEIEPALVARYIRVLAASMALGHKRGASYHLPVVASAKVPQEVVIYLSERQDLRLGIGTDAARAQATLPQVLAVIEQLGGTAEDLFDAVFSQPNRYIRGQTGTMMKRLSGPDAVRAHPAAFVAQNTRLDLQSREELFKYIVDESLMDVPEIETMVTGALTDSSKKIRALALSAISKLHPLKIDAEAKRLLSDGKAASRLVALDLFKLTGSDAGSKALRAHLDTEKSDRITAAINAYLGITATTKQAEPAPEDTPGYRAQDGSWVEIPPMIAPPHGPLPDPSPEVLDALFQAGETLEAEYQAIRKEGKRTHYLEYASSLPAESYVKGVLRLRSGDKSALNEVKDLRRRLSYPASFAPVAAMFAEIPVGNALQAAVNSVSRFTSFSYGVGHERALVSVINSYLLSDLGDLRYLEKLILAKPDQAILIWGAKAARARRPGDLLLDLYAQGRYGYRPEPYAASVAWPLLAENLGVLDKLLGMVSDPGVPSQTDTALRLLDLLPKVPARHASAVLDIALTGKKAHAKLAQALMRRTGGFEGALTDMLGDSRQAVRATAARMLAEMGYAPAVDALQTRLKKEKSVVAKAAMLSALRAFDQDISAFVGPKALLTEATKGLKKASFKDVDWLDLNTLPQVAYADGTPVPPEVVQWWLAMAVKLKAPGDTGLFELYLDQLRPEDAVTLSTYMFDAWIGYDTAPPSEEAILAHIRKTMRSYGNLWHLYYPEAANMTDDEKVAYLRKFVRVENPNSAASAKGMLALAVRVPPAHAVAKVRSYLRQHGGRTSQTTSLLELMAAKGDALSLQVVIAAATRLRQKSVQARANELVQAVAERNDWTTDQLADRTVPTGGLDDDGRLELPVAAGSKTYVARLDEKLALAVFNPDGKPIKALPAGDDDITKASKKALSAAKKEIKQAVAFQTARLFEAMCVGRAWTPEDWQRDFYEHPLMRKLIERLIWQTLDAEGHPTGSFRPTPEGDFLDNADGDVTLEGVAQIRLAHASTLPPEDTKAWRAHLKDYEVKQLFEQVRANLPRLPEDMAKATDLEDRKGWVTDAFTLRSAVTKAGYERGDALDGGGFDCYTRHFSSEGIVAVLEFTGNHVEQDNIPVAIKTMFFERLPAGVSRGYGSGQKIALGKLPPVMLAECWADLHAIAAKASFDPEWEKVAPW</sequence>
<evidence type="ECO:0000313" key="2">
    <source>
        <dbReference type="EMBL" id="CUH75557.1"/>
    </source>
</evidence>
<feature type="domain" description="DUF4132" evidence="1">
    <location>
        <begin position="971"/>
        <end position="1152"/>
    </location>
</feature>
<evidence type="ECO:0000259" key="1">
    <source>
        <dbReference type="Pfam" id="PF13569"/>
    </source>
</evidence>
<dbReference type="EMBL" id="CYSE01000001">
    <property type="protein sequence ID" value="CUH75557.1"/>
    <property type="molecule type" value="Genomic_DNA"/>
</dbReference>
<dbReference type="AlphaFoldDB" id="A0A0P1G1Q1"/>
<dbReference type="RefSeq" id="WP_058246046.1">
    <property type="nucleotide sequence ID" value="NZ_CYSE01000001.1"/>
</dbReference>
<name>A0A0P1G1Q1_9RHOB</name>
<dbReference type="STRING" id="441103.TRN7648_00499"/>
<dbReference type="Proteomes" id="UP000054935">
    <property type="component" value="Unassembled WGS sequence"/>
</dbReference>
<dbReference type="InterPro" id="IPR016024">
    <property type="entry name" value="ARM-type_fold"/>
</dbReference>
<dbReference type="OrthoDB" id="8859114at2"/>
<dbReference type="SUPFAM" id="SSF48371">
    <property type="entry name" value="ARM repeat"/>
    <property type="match status" value="1"/>
</dbReference>
<proteinExistence type="predicted"/>
<dbReference type="InterPro" id="IPR011989">
    <property type="entry name" value="ARM-like"/>
</dbReference>
<dbReference type="Gene3D" id="1.25.10.10">
    <property type="entry name" value="Leucine-rich Repeat Variant"/>
    <property type="match status" value="1"/>
</dbReference>
<dbReference type="Pfam" id="PF13569">
    <property type="entry name" value="DUF4132"/>
    <property type="match status" value="1"/>
</dbReference>
<evidence type="ECO:0000313" key="3">
    <source>
        <dbReference type="Proteomes" id="UP000054935"/>
    </source>
</evidence>
<dbReference type="InterPro" id="IPR025406">
    <property type="entry name" value="DUF4132"/>
</dbReference>
<protein>
    <recommendedName>
        <fullName evidence="1">DUF4132 domain-containing protein</fullName>
    </recommendedName>
</protein>
<reference evidence="2 3" key="1">
    <citation type="submission" date="2015-09" db="EMBL/GenBank/DDBJ databases">
        <authorList>
            <consortium name="Swine Surveillance"/>
        </authorList>
    </citation>
    <scope>NUCLEOTIDE SEQUENCE [LARGE SCALE GENOMIC DNA]</scope>
    <source>
        <strain evidence="2 3">CECT 7648</strain>
    </source>
</reference>
<keyword evidence="3" id="KW-1185">Reference proteome</keyword>
<organism evidence="2 3">
    <name type="scientific">Tropicibacter naphthalenivorans</name>
    <dbReference type="NCBI Taxonomy" id="441103"/>
    <lineage>
        <taxon>Bacteria</taxon>
        <taxon>Pseudomonadati</taxon>
        <taxon>Pseudomonadota</taxon>
        <taxon>Alphaproteobacteria</taxon>
        <taxon>Rhodobacterales</taxon>
        <taxon>Roseobacteraceae</taxon>
        <taxon>Tropicibacter</taxon>
    </lineage>
</organism>